<dbReference type="AlphaFoldDB" id="A0A1L7XEQ6"/>
<keyword evidence="2" id="KW-1185">Reference proteome</keyword>
<dbReference type="OrthoDB" id="3530561at2759"/>
<evidence type="ECO:0000313" key="2">
    <source>
        <dbReference type="Proteomes" id="UP000184330"/>
    </source>
</evidence>
<sequence length="171" mass="19172">MDGEGKKCFEKAPYRAWYRMVENYSRRTLTFEKDKLPAVAGIVEEFKSIITDKPLLGLWQGDLLTGLLWQTAEPTTRIEHTGIPSWSWASVNGPVNWQNTGVVNSGTPPKNQAEVMTSNIEWSGHPMTSQIKHATLKVRGRLKRAKLSKFGATKGNSFYLHAIDESISNPP</sequence>
<dbReference type="PANTHER" id="PTHR33112">
    <property type="entry name" value="DOMAIN PROTEIN, PUTATIVE-RELATED"/>
    <property type="match status" value="1"/>
</dbReference>
<dbReference type="STRING" id="576137.A0A1L7XEQ6"/>
<evidence type="ECO:0000313" key="1">
    <source>
        <dbReference type="EMBL" id="CZR63512.1"/>
    </source>
</evidence>
<name>A0A1L7XEQ6_9HELO</name>
<gene>
    <name evidence="1" type="ORF">PAC_13409</name>
</gene>
<dbReference type="EMBL" id="FJOG01000024">
    <property type="protein sequence ID" value="CZR63512.1"/>
    <property type="molecule type" value="Genomic_DNA"/>
</dbReference>
<reference evidence="1 2" key="1">
    <citation type="submission" date="2016-03" db="EMBL/GenBank/DDBJ databases">
        <authorList>
            <person name="Ploux O."/>
        </authorList>
    </citation>
    <scope>NUCLEOTIDE SEQUENCE [LARGE SCALE GENOMIC DNA]</scope>
    <source>
        <strain evidence="1 2">UAMH 11012</strain>
    </source>
</reference>
<organism evidence="1 2">
    <name type="scientific">Phialocephala subalpina</name>
    <dbReference type="NCBI Taxonomy" id="576137"/>
    <lineage>
        <taxon>Eukaryota</taxon>
        <taxon>Fungi</taxon>
        <taxon>Dikarya</taxon>
        <taxon>Ascomycota</taxon>
        <taxon>Pezizomycotina</taxon>
        <taxon>Leotiomycetes</taxon>
        <taxon>Helotiales</taxon>
        <taxon>Mollisiaceae</taxon>
        <taxon>Phialocephala</taxon>
        <taxon>Phialocephala fortinii species complex</taxon>
    </lineage>
</organism>
<protein>
    <submittedName>
        <fullName evidence="1">Uncharacterized protein</fullName>
    </submittedName>
</protein>
<proteinExistence type="predicted"/>
<dbReference type="Proteomes" id="UP000184330">
    <property type="component" value="Unassembled WGS sequence"/>
</dbReference>
<dbReference type="PANTHER" id="PTHR33112:SF16">
    <property type="entry name" value="HETEROKARYON INCOMPATIBILITY DOMAIN-CONTAINING PROTEIN"/>
    <property type="match status" value="1"/>
</dbReference>
<accession>A0A1L7XEQ6</accession>